<gene>
    <name evidence="7" type="ORF">FA13DRAFT_1716320</name>
</gene>
<organism evidence="7 8">
    <name type="scientific">Coprinellus micaceus</name>
    <name type="common">Glistening ink-cap mushroom</name>
    <name type="synonym">Coprinus micaceus</name>
    <dbReference type="NCBI Taxonomy" id="71717"/>
    <lineage>
        <taxon>Eukaryota</taxon>
        <taxon>Fungi</taxon>
        <taxon>Dikarya</taxon>
        <taxon>Basidiomycota</taxon>
        <taxon>Agaricomycotina</taxon>
        <taxon>Agaricomycetes</taxon>
        <taxon>Agaricomycetidae</taxon>
        <taxon>Agaricales</taxon>
        <taxon>Agaricineae</taxon>
        <taxon>Psathyrellaceae</taxon>
        <taxon>Coprinellus</taxon>
    </lineage>
</organism>
<dbReference type="Gene3D" id="3.30.1370.210">
    <property type="match status" value="1"/>
</dbReference>
<dbReference type="GO" id="GO:0008270">
    <property type="term" value="F:zinc ion binding"/>
    <property type="evidence" value="ECO:0007669"/>
    <property type="project" value="UniProtKB-KW"/>
</dbReference>
<feature type="region of interest" description="Disordered" evidence="5">
    <location>
        <begin position="1"/>
        <end position="25"/>
    </location>
</feature>
<evidence type="ECO:0000256" key="2">
    <source>
        <dbReference type="ARBA" id="ARBA00022771"/>
    </source>
</evidence>
<keyword evidence="2 4" id="KW-0863">Zinc-finger</keyword>
<keyword evidence="1 4" id="KW-0479">Metal-binding</keyword>
<evidence type="ECO:0000259" key="6">
    <source>
        <dbReference type="PROSITE" id="PS50103"/>
    </source>
</evidence>
<feature type="compositionally biased region" description="Basic and acidic residues" evidence="5">
    <location>
        <begin position="76"/>
        <end position="97"/>
    </location>
</feature>
<feature type="domain" description="C3H1-type" evidence="6">
    <location>
        <begin position="23"/>
        <end position="50"/>
    </location>
</feature>
<dbReference type="Pfam" id="PF14608">
    <property type="entry name" value="zf-CCCH_2"/>
    <property type="match status" value="1"/>
</dbReference>
<feature type="compositionally biased region" description="Polar residues" evidence="5">
    <location>
        <begin position="61"/>
        <end position="75"/>
    </location>
</feature>
<keyword evidence="8" id="KW-1185">Reference proteome</keyword>
<accession>A0A4Y7SKD5</accession>
<dbReference type="InterPro" id="IPR036855">
    <property type="entry name" value="Znf_CCCH_sf"/>
</dbReference>
<protein>
    <recommendedName>
        <fullName evidence="6">C3H1-type domain-containing protein</fullName>
    </recommendedName>
</protein>
<evidence type="ECO:0000313" key="7">
    <source>
        <dbReference type="EMBL" id="TEB22064.1"/>
    </source>
</evidence>
<name>A0A4Y7SKD5_COPMI</name>
<evidence type="ECO:0000256" key="3">
    <source>
        <dbReference type="ARBA" id="ARBA00022833"/>
    </source>
</evidence>
<proteinExistence type="predicted"/>
<comment type="caution">
    <text evidence="7">The sequence shown here is derived from an EMBL/GenBank/DDBJ whole genome shotgun (WGS) entry which is preliminary data.</text>
</comment>
<feature type="domain" description="C3H1-type" evidence="6">
    <location>
        <begin position="235"/>
        <end position="262"/>
    </location>
</feature>
<evidence type="ECO:0000256" key="4">
    <source>
        <dbReference type="PROSITE-ProRule" id="PRU00723"/>
    </source>
</evidence>
<feature type="region of interest" description="Disordered" evidence="5">
    <location>
        <begin position="39"/>
        <end position="176"/>
    </location>
</feature>
<dbReference type="Proteomes" id="UP000298030">
    <property type="component" value="Unassembled WGS sequence"/>
</dbReference>
<evidence type="ECO:0000256" key="1">
    <source>
        <dbReference type="ARBA" id="ARBA00022723"/>
    </source>
</evidence>
<dbReference type="SUPFAM" id="SSF90229">
    <property type="entry name" value="CCCH zinc finger"/>
    <property type="match status" value="1"/>
</dbReference>
<keyword evidence="3 4" id="KW-0862">Zinc</keyword>
<dbReference type="Pfam" id="PF18345">
    <property type="entry name" value="zf_CCCH_4"/>
    <property type="match status" value="1"/>
</dbReference>
<feature type="zinc finger region" description="C3H1-type" evidence="4">
    <location>
        <begin position="23"/>
        <end position="50"/>
    </location>
</feature>
<reference evidence="7 8" key="1">
    <citation type="journal article" date="2019" name="Nat. Ecol. Evol.">
        <title>Megaphylogeny resolves global patterns of mushroom evolution.</title>
        <authorList>
            <person name="Varga T."/>
            <person name="Krizsan K."/>
            <person name="Foldi C."/>
            <person name="Dima B."/>
            <person name="Sanchez-Garcia M."/>
            <person name="Sanchez-Ramirez S."/>
            <person name="Szollosi G.J."/>
            <person name="Szarkandi J.G."/>
            <person name="Papp V."/>
            <person name="Albert L."/>
            <person name="Andreopoulos W."/>
            <person name="Angelini C."/>
            <person name="Antonin V."/>
            <person name="Barry K.W."/>
            <person name="Bougher N.L."/>
            <person name="Buchanan P."/>
            <person name="Buyck B."/>
            <person name="Bense V."/>
            <person name="Catcheside P."/>
            <person name="Chovatia M."/>
            <person name="Cooper J."/>
            <person name="Damon W."/>
            <person name="Desjardin D."/>
            <person name="Finy P."/>
            <person name="Geml J."/>
            <person name="Haridas S."/>
            <person name="Hughes K."/>
            <person name="Justo A."/>
            <person name="Karasinski D."/>
            <person name="Kautmanova I."/>
            <person name="Kiss B."/>
            <person name="Kocsube S."/>
            <person name="Kotiranta H."/>
            <person name="LaButti K.M."/>
            <person name="Lechner B.E."/>
            <person name="Liimatainen K."/>
            <person name="Lipzen A."/>
            <person name="Lukacs Z."/>
            <person name="Mihaltcheva S."/>
            <person name="Morgado L.N."/>
            <person name="Niskanen T."/>
            <person name="Noordeloos M.E."/>
            <person name="Ohm R.A."/>
            <person name="Ortiz-Santana B."/>
            <person name="Ovrebo C."/>
            <person name="Racz N."/>
            <person name="Riley R."/>
            <person name="Savchenko A."/>
            <person name="Shiryaev A."/>
            <person name="Soop K."/>
            <person name="Spirin V."/>
            <person name="Szebenyi C."/>
            <person name="Tomsovsky M."/>
            <person name="Tulloss R.E."/>
            <person name="Uehling J."/>
            <person name="Grigoriev I.V."/>
            <person name="Vagvolgyi C."/>
            <person name="Papp T."/>
            <person name="Martin F.M."/>
            <person name="Miettinen O."/>
            <person name="Hibbett D.S."/>
            <person name="Nagy L.G."/>
        </authorList>
    </citation>
    <scope>NUCLEOTIDE SEQUENCE [LARGE SCALE GENOMIC DNA]</scope>
    <source>
        <strain evidence="7 8">FP101781</strain>
    </source>
</reference>
<feature type="zinc finger region" description="C3H1-type" evidence="4">
    <location>
        <begin position="235"/>
        <end position="262"/>
    </location>
</feature>
<sequence>MSKARTAPTANAGGQSSIPPPAGRSQAKCRFFAAGNCRKGTQCPFVHPPPKGCQSEPKGGRQNSNPEPSSSTRVHLSTESRASPERKEPNKSNDRRTSPQKGPKPQGKTSNRYRPQFATGVQVISLGPRRFPKKEEVASPNNPTKQPNPQPDSTLIERPPTTGPSKGKKPPQAIHKPYLQSIKAGKCTWGEACWYTYKLAAKRDSESGKENTSLTTGKGSQQPDVDAKTQTNKAQGTKKPCFAWAKGSCKQGEGCPYEHGGKATPSKQGKAPQAKPAGKKKQKPPATHTHTPHVREAIPAARPLSKEDATFLRAYEEADQRAQIWALRHEWGY</sequence>
<feature type="region of interest" description="Disordered" evidence="5">
    <location>
        <begin position="201"/>
        <end position="303"/>
    </location>
</feature>
<dbReference type="PROSITE" id="PS50103">
    <property type="entry name" value="ZF_C3H1"/>
    <property type="match status" value="2"/>
</dbReference>
<feature type="compositionally biased region" description="Polar residues" evidence="5">
    <location>
        <begin position="210"/>
        <end position="235"/>
    </location>
</feature>
<feature type="compositionally biased region" description="Low complexity" evidence="5">
    <location>
        <begin position="267"/>
        <end position="276"/>
    </location>
</feature>
<dbReference type="Gene3D" id="4.10.1000.10">
    <property type="entry name" value="Zinc finger, CCCH-type"/>
    <property type="match status" value="1"/>
</dbReference>
<dbReference type="OrthoDB" id="411372at2759"/>
<evidence type="ECO:0000256" key="5">
    <source>
        <dbReference type="SAM" id="MobiDB-lite"/>
    </source>
</evidence>
<dbReference type="EMBL" id="QPFP01000097">
    <property type="protein sequence ID" value="TEB22064.1"/>
    <property type="molecule type" value="Genomic_DNA"/>
</dbReference>
<dbReference type="AlphaFoldDB" id="A0A4Y7SKD5"/>
<feature type="compositionally biased region" description="Polar residues" evidence="5">
    <location>
        <begin position="8"/>
        <end position="17"/>
    </location>
</feature>
<evidence type="ECO:0000313" key="8">
    <source>
        <dbReference type="Proteomes" id="UP000298030"/>
    </source>
</evidence>
<dbReference type="SMART" id="SM00356">
    <property type="entry name" value="ZnF_C3H1"/>
    <property type="match status" value="2"/>
</dbReference>
<dbReference type="InterPro" id="IPR000571">
    <property type="entry name" value="Znf_CCCH"/>
</dbReference>